<name>A0A2B4S3N6_STYPI</name>
<evidence type="ECO:0000259" key="3">
    <source>
        <dbReference type="Pfam" id="PF00009"/>
    </source>
</evidence>
<dbReference type="AlphaFoldDB" id="A0A2B4S3N6"/>
<protein>
    <submittedName>
        <fullName evidence="4">HBS1-like protein</fullName>
    </submittedName>
</protein>
<keyword evidence="5" id="KW-1185">Reference proteome</keyword>
<dbReference type="InterPro" id="IPR050100">
    <property type="entry name" value="TRAFAC_GTPase_members"/>
</dbReference>
<dbReference type="SUPFAM" id="SSF52540">
    <property type="entry name" value="P-loop containing nucleoside triphosphate hydrolases"/>
    <property type="match status" value="1"/>
</dbReference>
<keyword evidence="1" id="KW-0547">Nucleotide-binding</keyword>
<dbReference type="STRING" id="50429.A0A2B4S3N6"/>
<organism evidence="4 5">
    <name type="scientific">Stylophora pistillata</name>
    <name type="common">Smooth cauliflower coral</name>
    <dbReference type="NCBI Taxonomy" id="50429"/>
    <lineage>
        <taxon>Eukaryota</taxon>
        <taxon>Metazoa</taxon>
        <taxon>Cnidaria</taxon>
        <taxon>Anthozoa</taxon>
        <taxon>Hexacorallia</taxon>
        <taxon>Scleractinia</taxon>
        <taxon>Astrocoeniina</taxon>
        <taxon>Pocilloporidae</taxon>
        <taxon>Stylophora</taxon>
    </lineage>
</organism>
<dbReference type="Proteomes" id="UP000225706">
    <property type="component" value="Unassembled WGS sequence"/>
</dbReference>
<dbReference type="PANTHER" id="PTHR23115">
    <property type="entry name" value="TRANSLATION FACTOR"/>
    <property type="match status" value="1"/>
</dbReference>
<feature type="domain" description="Tr-type G" evidence="3">
    <location>
        <begin position="32"/>
        <end position="73"/>
    </location>
</feature>
<dbReference type="InterPro" id="IPR027417">
    <property type="entry name" value="P-loop_NTPase"/>
</dbReference>
<dbReference type="InterPro" id="IPR000795">
    <property type="entry name" value="T_Tr_GTP-bd_dom"/>
</dbReference>
<dbReference type="GO" id="GO:0003924">
    <property type="term" value="F:GTPase activity"/>
    <property type="evidence" value="ECO:0007669"/>
    <property type="project" value="InterPro"/>
</dbReference>
<dbReference type="Gene3D" id="3.40.50.300">
    <property type="entry name" value="P-loop containing nucleotide triphosphate hydrolases"/>
    <property type="match status" value="1"/>
</dbReference>
<evidence type="ECO:0000313" key="4">
    <source>
        <dbReference type="EMBL" id="PFX23380.1"/>
    </source>
</evidence>
<accession>A0A2B4S3N6</accession>
<comment type="caution">
    <text evidence="4">The sequence shown here is derived from an EMBL/GenBank/DDBJ whole genome shotgun (WGS) entry which is preliminary data.</text>
</comment>
<keyword evidence="2" id="KW-0342">GTP-binding</keyword>
<evidence type="ECO:0000256" key="1">
    <source>
        <dbReference type="ARBA" id="ARBA00022741"/>
    </source>
</evidence>
<dbReference type="Pfam" id="PF00009">
    <property type="entry name" value="GTP_EFTU"/>
    <property type="match status" value="1"/>
</dbReference>
<dbReference type="EMBL" id="LSMT01000209">
    <property type="protein sequence ID" value="PFX23380.1"/>
    <property type="molecule type" value="Genomic_DNA"/>
</dbReference>
<dbReference type="GO" id="GO:0005525">
    <property type="term" value="F:GTP binding"/>
    <property type="evidence" value="ECO:0007669"/>
    <property type="project" value="UniProtKB-KW"/>
</dbReference>
<gene>
    <name evidence="4" type="primary">HBS1L</name>
    <name evidence="4" type="ORF">AWC38_SpisGene12066</name>
</gene>
<reference evidence="5" key="1">
    <citation type="journal article" date="2017" name="bioRxiv">
        <title>Comparative analysis of the genomes of Stylophora pistillata and Acropora digitifera provides evidence for extensive differences between species of corals.</title>
        <authorList>
            <person name="Voolstra C.R."/>
            <person name="Li Y."/>
            <person name="Liew Y.J."/>
            <person name="Baumgarten S."/>
            <person name="Zoccola D."/>
            <person name="Flot J.-F."/>
            <person name="Tambutte S."/>
            <person name="Allemand D."/>
            <person name="Aranda M."/>
        </authorList>
    </citation>
    <scope>NUCLEOTIDE SEQUENCE [LARGE SCALE GENOMIC DNA]</scope>
</reference>
<sequence length="121" mass="13310">MDKSNGVVSGHVDAGKSTLMGHLLYRLGDVSKRGITMDVGLTRFETETKLIALMDAPGHKDFIPNMITGAAQAVLQYNTVVMSNYYNRQRGVYDQAIIDAAAEAWPRQLVMLLCHLLLSAE</sequence>
<evidence type="ECO:0000313" key="5">
    <source>
        <dbReference type="Proteomes" id="UP000225706"/>
    </source>
</evidence>
<proteinExistence type="predicted"/>
<evidence type="ECO:0000256" key="2">
    <source>
        <dbReference type="ARBA" id="ARBA00023134"/>
    </source>
</evidence>